<evidence type="ECO:0000313" key="3">
    <source>
        <dbReference type="Proteomes" id="UP000183994"/>
    </source>
</evidence>
<dbReference type="EMBL" id="FQZU01000047">
    <property type="protein sequence ID" value="SHL14198.1"/>
    <property type="molecule type" value="Genomic_DNA"/>
</dbReference>
<evidence type="ECO:0000313" key="2">
    <source>
        <dbReference type="EMBL" id="SHL14198.1"/>
    </source>
</evidence>
<accession>A0A1M6Y7N7</accession>
<feature type="region of interest" description="Disordered" evidence="1">
    <location>
        <begin position="362"/>
        <end position="401"/>
    </location>
</feature>
<dbReference type="InterPro" id="IPR050128">
    <property type="entry name" value="Sulfate_adenylyltrnsfr_sub2"/>
</dbReference>
<dbReference type="GO" id="GO:0016740">
    <property type="term" value="F:transferase activity"/>
    <property type="evidence" value="ECO:0007669"/>
    <property type="project" value="UniProtKB-KW"/>
</dbReference>
<gene>
    <name evidence="2" type="ORF">SAMN02745216_04692</name>
</gene>
<dbReference type="PANTHER" id="PTHR43196:SF1">
    <property type="entry name" value="SULFATE ADENYLYLTRANSFERASE SUBUNIT 2"/>
    <property type="match status" value="1"/>
</dbReference>
<dbReference type="InterPro" id="IPR014729">
    <property type="entry name" value="Rossmann-like_a/b/a_fold"/>
</dbReference>
<evidence type="ECO:0000256" key="1">
    <source>
        <dbReference type="SAM" id="MobiDB-lite"/>
    </source>
</evidence>
<feature type="compositionally biased region" description="Basic and acidic residues" evidence="1">
    <location>
        <begin position="366"/>
        <end position="382"/>
    </location>
</feature>
<protein>
    <submittedName>
        <fullName evidence="2">N-acetyl sugar amidotransferase</fullName>
    </submittedName>
</protein>
<dbReference type="STRING" id="1121393.SAMN02745216_04692"/>
<reference evidence="3" key="1">
    <citation type="submission" date="2016-11" db="EMBL/GenBank/DDBJ databases">
        <authorList>
            <person name="Varghese N."/>
            <person name="Submissions S."/>
        </authorList>
    </citation>
    <scope>NUCLEOTIDE SEQUENCE [LARGE SCALE GENOMIC DNA]</scope>
    <source>
        <strain evidence="3">DSM 16219</strain>
    </source>
</reference>
<dbReference type="NCBIfam" id="TIGR03573">
    <property type="entry name" value="WbuX"/>
    <property type="match status" value="1"/>
</dbReference>
<sequence>MKDNLKRCSRCVLPETHETIVFDDEGVCNVCRGHEYKQQNIDWDEKKKELDALVNQYRDQYDYDCIVPYSGGKDSTWTLYYLVREYGLKPLVVCFDHGFYRPNLLENRQRVSRILGVDMHVFTPNWKVVQKLMLQSFLEKGDFCWHCHTGIFAYPMWVAIRHNVPLVFWGEPSAEYTAYYSYDQPEEVDEKRFNRYINLGVTAEDMFVRLEGAVDERDLLPFKYPPLKMLRKINYRSVCLGSFVPWDVKTQSAVITKELGWKGDQVEGVPPGYEYEKIECYLQGVRDYIKYIKRGYSRASHLCSIDIRNHRLKREKAMEIVKEYEGKRPPSLDLFLEHVGLTEEEFLDVAMSHMVSPFEFDPAETPEGRKAHDYDVWRRDGAMPRGDAQGQLDRWKTRNQR</sequence>
<dbReference type="InterPro" id="IPR020022">
    <property type="entry name" value="N-acetyl_sugar_amidoTrfase"/>
</dbReference>
<proteinExistence type="predicted"/>
<dbReference type="Proteomes" id="UP000183994">
    <property type="component" value="Unassembled WGS sequence"/>
</dbReference>
<keyword evidence="2" id="KW-0808">Transferase</keyword>
<organism evidence="2 3">
    <name type="scientific">Desulfatibacillum alkenivorans DSM 16219</name>
    <dbReference type="NCBI Taxonomy" id="1121393"/>
    <lineage>
        <taxon>Bacteria</taxon>
        <taxon>Pseudomonadati</taxon>
        <taxon>Thermodesulfobacteriota</taxon>
        <taxon>Desulfobacteria</taxon>
        <taxon>Desulfobacterales</taxon>
        <taxon>Desulfatibacillaceae</taxon>
        <taxon>Desulfatibacillum</taxon>
    </lineage>
</organism>
<dbReference type="OrthoDB" id="5366152at2"/>
<dbReference type="AlphaFoldDB" id="A0A1M6Y7N7"/>
<dbReference type="SUPFAM" id="SSF52402">
    <property type="entry name" value="Adenine nucleotide alpha hydrolases-like"/>
    <property type="match status" value="1"/>
</dbReference>
<dbReference type="RefSeq" id="WP_073478677.1">
    <property type="nucleotide sequence ID" value="NZ_FQZU01000047.1"/>
</dbReference>
<keyword evidence="3" id="KW-1185">Reference proteome</keyword>
<dbReference type="PANTHER" id="PTHR43196">
    <property type="entry name" value="SULFATE ADENYLYLTRANSFERASE SUBUNIT 2"/>
    <property type="match status" value="1"/>
</dbReference>
<dbReference type="Gene3D" id="3.40.50.620">
    <property type="entry name" value="HUPs"/>
    <property type="match status" value="1"/>
</dbReference>
<name>A0A1M6Y7N7_9BACT</name>